<dbReference type="GO" id="GO:0004175">
    <property type="term" value="F:endopeptidase activity"/>
    <property type="evidence" value="ECO:0007669"/>
    <property type="project" value="UniProtKB-ARBA"/>
</dbReference>
<feature type="domain" description="CAAX prenyl protease 2/Lysostaphin resistance protein A-like" evidence="2">
    <location>
        <begin position="48"/>
        <end position="183"/>
    </location>
</feature>
<keyword evidence="1" id="KW-1133">Transmembrane helix</keyword>
<keyword evidence="1" id="KW-0812">Transmembrane</keyword>
<proteinExistence type="predicted"/>
<feature type="transmembrane region" description="Helical" evidence="1">
    <location>
        <begin position="99"/>
        <end position="115"/>
    </location>
</feature>
<dbReference type="RefSeq" id="WP_076731630.1">
    <property type="nucleotide sequence ID" value="NZ_CP019352.1"/>
</dbReference>
<keyword evidence="1" id="KW-0472">Membrane</keyword>
<feature type="transmembrane region" description="Helical" evidence="1">
    <location>
        <begin position="43"/>
        <end position="63"/>
    </location>
</feature>
<dbReference type="Proteomes" id="UP000187506">
    <property type="component" value="Chromosome"/>
</dbReference>
<organism evidence="3 4">
    <name type="scientific">Lacinutrix venerupis</name>
    <dbReference type="NCBI Taxonomy" id="1486034"/>
    <lineage>
        <taxon>Bacteria</taxon>
        <taxon>Pseudomonadati</taxon>
        <taxon>Bacteroidota</taxon>
        <taxon>Flavobacteriia</taxon>
        <taxon>Flavobacteriales</taxon>
        <taxon>Flavobacteriaceae</taxon>
        <taxon>Lacinutrix</taxon>
    </lineage>
</organism>
<dbReference type="AlphaFoldDB" id="A0AAC9PV19"/>
<reference evidence="3 4" key="1">
    <citation type="submission" date="2017-01" db="EMBL/GenBank/DDBJ databases">
        <title>Complete genome of Lacinutrix venerupis DOK2-8 isolated from seawater in Dokdo.</title>
        <authorList>
            <person name="Chi W.-J."/>
            <person name="Kim J.H."/>
        </authorList>
    </citation>
    <scope>NUCLEOTIDE SEQUENCE [LARGE SCALE GENOMIC DNA]</scope>
    <source>
        <strain evidence="3 4">DOK2-8</strain>
    </source>
</reference>
<dbReference type="Pfam" id="PF02517">
    <property type="entry name" value="Rce1-like"/>
    <property type="match status" value="1"/>
</dbReference>
<dbReference type="GO" id="GO:0080120">
    <property type="term" value="P:CAAX-box protein maturation"/>
    <property type="evidence" value="ECO:0007669"/>
    <property type="project" value="UniProtKB-ARBA"/>
</dbReference>
<dbReference type="KEGG" id="lvn:BWR22_01240"/>
<evidence type="ECO:0000256" key="1">
    <source>
        <dbReference type="SAM" id="Phobius"/>
    </source>
</evidence>
<evidence type="ECO:0000313" key="3">
    <source>
        <dbReference type="EMBL" id="APX98986.1"/>
    </source>
</evidence>
<dbReference type="InterPro" id="IPR003675">
    <property type="entry name" value="Rce1/LyrA-like_dom"/>
</dbReference>
<gene>
    <name evidence="3" type="ORF">BWR22_01240</name>
</gene>
<name>A0AAC9PV19_9FLAO</name>
<feature type="transmembrane region" description="Helical" evidence="1">
    <location>
        <begin position="145"/>
        <end position="166"/>
    </location>
</feature>
<dbReference type="EMBL" id="CP019352">
    <property type="protein sequence ID" value="APX98986.1"/>
    <property type="molecule type" value="Genomic_DNA"/>
</dbReference>
<accession>A0AAC9PV19</accession>
<protein>
    <recommendedName>
        <fullName evidence="2">CAAX prenyl protease 2/Lysostaphin resistance protein A-like domain-containing protein</fullName>
    </recommendedName>
</protein>
<evidence type="ECO:0000259" key="2">
    <source>
        <dbReference type="Pfam" id="PF02517"/>
    </source>
</evidence>
<evidence type="ECO:0000313" key="4">
    <source>
        <dbReference type="Proteomes" id="UP000187506"/>
    </source>
</evidence>
<feature type="transmembrane region" description="Helical" evidence="1">
    <location>
        <begin position="173"/>
        <end position="194"/>
    </location>
</feature>
<keyword evidence="4" id="KW-1185">Reference proteome</keyword>
<feature type="transmembrane region" description="Helical" evidence="1">
    <location>
        <begin position="12"/>
        <end position="31"/>
    </location>
</feature>
<sequence>MNFIKKYKYNYLLITAVIGYCAYLLIYFGWFSLNEISEAPNRFNPNLGFLPLVFSALIFAPVIEELAFRGFYTKNRILQIISIIGIPLLLLLIKNYFVLIIAIPYLILLIINLYKKNYSNKHILFVYSAVVFALAHYKLEHFNNIITVIPIIGQFAVGLLLLWVVLNFNIKKSILLHFVFNLLLMLPAFISLQFPNKEVKTLEYNNYQLTWEKTPVLSGMRIFSKPNPYAVSVTNFTPLDVYLSYDRDNKPKLRNSELFNKYKLSIKKTNEDTIKLDSIIVKDILIKAELLIDN</sequence>